<dbReference type="AlphaFoldDB" id="A0A9I9ECH4"/>
<dbReference type="Gramene" id="MELO3C031833.2.1">
    <property type="protein sequence ID" value="MELO3C031833.2.1"/>
    <property type="gene ID" value="MELO3C031833.2"/>
</dbReference>
<reference evidence="2" key="1">
    <citation type="submission" date="2023-03" db="UniProtKB">
        <authorList>
            <consortium name="EnsemblPlants"/>
        </authorList>
    </citation>
    <scope>IDENTIFICATION</scope>
</reference>
<proteinExistence type="predicted"/>
<protein>
    <submittedName>
        <fullName evidence="2">Uncharacterized protein</fullName>
    </submittedName>
</protein>
<evidence type="ECO:0000256" key="1">
    <source>
        <dbReference type="SAM" id="MobiDB-lite"/>
    </source>
</evidence>
<dbReference type="EnsemblPlants" id="MELO3C031833.2.1">
    <property type="protein sequence ID" value="MELO3C031833.2.1"/>
    <property type="gene ID" value="MELO3C031833.2"/>
</dbReference>
<accession>A0A9I9ECH4</accession>
<feature type="compositionally biased region" description="Basic and acidic residues" evidence="1">
    <location>
        <begin position="1"/>
        <end position="19"/>
    </location>
</feature>
<evidence type="ECO:0000313" key="2">
    <source>
        <dbReference type="EnsemblPlants" id="MELO3C031833.2.1"/>
    </source>
</evidence>
<feature type="region of interest" description="Disordered" evidence="1">
    <location>
        <begin position="1"/>
        <end position="29"/>
    </location>
</feature>
<name>A0A9I9ECH4_CUCME</name>
<organism evidence="2">
    <name type="scientific">Cucumis melo</name>
    <name type="common">Muskmelon</name>
    <dbReference type="NCBI Taxonomy" id="3656"/>
    <lineage>
        <taxon>Eukaryota</taxon>
        <taxon>Viridiplantae</taxon>
        <taxon>Streptophyta</taxon>
        <taxon>Embryophyta</taxon>
        <taxon>Tracheophyta</taxon>
        <taxon>Spermatophyta</taxon>
        <taxon>Magnoliopsida</taxon>
        <taxon>eudicotyledons</taxon>
        <taxon>Gunneridae</taxon>
        <taxon>Pentapetalae</taxon>
        <taxon>rosids</taxon>
        <taxon>fabids</taxon>
        <taxon>Cucurbitales</taxon>
        <taxon>Cucurbitaceae</taxon>
        <taxon>Benincaseae</taxon>
        <taxon>Cucumis</taxon>
    </lineage>
</organism>
<sequence length="43" mass="5133">MDGNTEKKKNEEEIGDGRKKMNGHARRIEEIREDRLKRFMKTG</sequence>